<evidence type="ECO:0000313" key="4">
    <source>
        <dbReference type="Proteomes" id="UP000185146"/>
    </source>
</evidence>
<dbReference type="GO" id="GO:0003723">
    <property type="term" value="F:RNA binding"/>
    <property type="evidence" value="ECO:0007669"/>
    <property type="project" value="InterPro"/>
</dbReference>
<keyword evidence="2" id="KW-0378">Hydrolase</keyword>
<evidence type="ECO:0000256" key="2">
    <source>
        <dbReference type="ARBA" id="ARBA00022801"/>
    </source>
</evidence>
<evidence type="ECO:0000256" key="1">
    <source>
        <dbReference type="ARBA" id="ARBA00022722"/>
    </source>
</evidence>
<gene>
    <name evidence="3" type="ORF">BL240_00440</name>
</gene>
<dbReference type="GO" id="GO:0016787">
    <property type="term" value="F:hydrolase activity"/>
    <property type="evidence" value="ECO:0007669"/>
    <property type="project" value="UniProtKB-KW"/>
</dbReference>
<name>A0A1L5PIJ9_PSEPU</name>
<evidence type="ECO:0000313" key="3">
    <source>
        <dbReference type="EMBL" id="APO80044.1"/>
    </source>
</evidence>
<dbReference type="AlphaFoldDB" id="A0A1L5PIJ9"/>
<dbReference type="EMBL" id="CP018743">
    <property type="protein sequence ID" value="APO80044.1"/>
    <property type="molecule type" value="Genomic_DNA"/>
</dbReference>
<proteinExistence type="predicted"/>
<dbReference type="Proteomes" id="UP000185146">
    <property type="component" value="Chromosome"/>
</dbReference>
<reference evidence="3 4" key="1">
    <citation type="submission" date="2016-12" db="EMBL/GenBank/DDBJ databases">
        <title>Draft Genome Sequence of Mercury Resistant Pseudomonas DRA525.</title>
        <authorList>
            <person name="Drace K.M."/>
        </authorList>
    </citation>
    <scope>NUCLEOTIDE SEQUENCE [LARGE SCALE GENOMIC DNA]</scope>
    <source>
        <strain evidence="3 4">DRA525</strain>
    </source>
</reference>
<dbReference type="GO" id="GO:0004540">
    <property type="term" value="F:RNA nuclease activity"/>
    <property type="evidence" value="ECO:0007669"/>
    <property type="project" value="InterPro"/>
</dbReference>
<accession>A0A1L5PIJ9</accession>
<protein>
    <submittedName>
        <fullName evidence="3">Uncharacterized protein</fullName>
    </submittedName>
</protein>
<keyword evidence="1" id="KW-0540">Nuclease</keyword>
<dbReference type="InterPro" id="IPR016191">
    <property type="entry name" value="Ribonuclease/ribotoxin"/>
</dbReference>
<sequence length="36" mass="4048">MYRGVSGSGPQRIVVGKGDEIYYSADHYKTFIPINK</sequence>
<organism evidence="3 4">
    <name type="scientific">Pseudomonas putida</name>
    <name type="common">Arthrobacter siderocapsulatus</name>
    <dbReference type="NCBI Taxonomy" id="303"/>
    <lineage>
        <taxon>Bacteria</taxon>
        <taxon>Pseudomonadati</taxon>
        <taxon>Pseudomonadota</taxon>
        <taxon>Gammaproteobacteria</taxon>
        <taxon>Pseudomonadales</taxon>
        <taxon>Pseudomonadaceae</taxon>
        <taxon>Pseudomonas</taxon>
    </lineage>
</organism>
<dbReference type="SUPFAM" id="SSF53933">
    <property type="entry name" value="Microbial ribonucleases"/>
    <property type="match status" value="1"/>
</dbReference>
<dbReference type="Gene3D" id="3.10.450.30">
    <property type="entry name" value="Microbial ribonucleases"/>
    <property type="match status" value="1"/>
</dbReference>